<evidence type="ECO:0000313" key="13">
    <source>
        <dbReference type="EMBL" id="KAF7337124.1"/>
    </source>
</evidence>
<keyword evidence="7" id="KW-0378">Hydrolase</keyword>
<evidence type="ECO:0000256" key="8">
    <source>
        <dbReference type="ARBA" id="ARBA00022833"/>
    </source>
</evidence>
<dbReference type="GO" id="GO:0046513">
    <property type="term" value="P:ceramide biosynthetic process"/>
    <property type="evidence" value="ECO:0007669"/>
    <property type="project" value="UniProtKB-ARBA"/>
</dbReference>
<protein>
    <submittedName>
        <fullName evidence="13">Saposin B-type domain-containing protein</fullName>
    </submittedName>
</protein>
<dbReference type="InterPro" id="IPR004843">
    <property type="entry name" value="Calcineurin-like_PHP"/>
</dbReference>
<dbReference type="Pfam" id="PF00149">
    <property type="entry name" value="Metallophos"/>
    <property type="match status" value="2"/>
</dbReference>
<organism evidence="13 14">
    <name type="scientific">Mycena venus</name>
    <dbReference type="NCBI Taxonomy" id="2733690"/>
    <lineage>
        <taxon>Eukaryota</taxon>
        <taxon>Fungi</taxon>
        <taxon>Dikarya</taxon>
        <taxon>Basidiomycota</taxon>
        <taxon>Agaricomycotina</taxon>
        <taxon>Agaricomycetes</taxon>
        <taxon>Agaricomycetidae</taxon>
        <taxon>Agaricales</taxon>
        <taxon>Marasmiineae</taxon>
        <taxon>Mycenaceae</taxon>
        <taxon>Mycena</taxon>
    </lineage>
</organism>
<dbReference type="GO" id="GO:0046872">
    <property type="term" value="F:metal ion binding"/>
    <property type="evidence" value="ECO:0007669"/>
    <property type="project" value="UniProtKB-KW"/>
</dbReference>
<evidence type="ECO:0000256" key="7">
    <source>
        <dbReference type="ARBA" id="ARBA00022801"/>
    </source>
</evidence>
<name>A0A8H6XAD7_9AGAR</name>
<keyword evidence="9" id="KW-1015">Disulfide bond</keyword>
<accession>A0A8H6XAD7</accession>
<evidence type="ECO:0000256" key="9">
    <source>
        <dbReference type="ARBA" id="ARBA00023157"/>
    </source>
</evidence>
<dbReference type="InterPro" id="IPR008139">
    <property type="entry name" value="SaposinB_dom"/>
</dbReference>
<sequence>MSNPKMWFIFLAVQLCIALAFGASIDALLSAVQNADDCPSCLALLGAFQTIALGGDDAFITSFTSLCIGLGAADPDVCTGLIAREGPILAHDLRQISTTGQTAEKLCDALLGMCVTHPLNQFTVPFPKPPPAHPKIFTSRGRPPIRVAHLSDVHIDRMYTVGAEANCTKSICCRDFADSPEIPTVPALPNGNSHCDSPVSLADSMLEEIERLNPRFSIFTGDVVEGATWLVDQPEVTTDLQAFDAQMASKLSAPIFPSLGNHDSAPVNAFARSTSDTANNSQWVFDTQSAGWEQWIKPSAAAEVDHNSGSYSAKVPGLNLRIIAVNTQYWYKQNYWLYDSDVLQPDPNGIIAFMVNALQAAEDAGDRAWIIGHIPLGKEDTLIDQSNYYDQVLQRYINTIAGQFFGHSHKDQFEIAYSNYSAQTAQNAVSVALIGPALTPTSGNPAFKFYDIDPDTFEVMDASVIFTNISDPHFQVRPTWGLYYSARETYGPLVGLSPKKPLSPAFWHNLTEVFAVNETAFQMFNTFISRGGAVTECDASCQNTTICDMRAFRSENNCDTPAPGFSLRRRASTSHDSDECEGSGLSHILSRMVLAGADWFVYVNPEQLRSAYNSLIGAWLSLVDSHRPPAGMLSLLLSAQVLLVTAVVATGSSEVIRSALQNTVDCPSCLGLLTSLKPVAQSGDDALITQLTGLCIQLGAADPDVCAGVVAGAGPVLGQDLRQINTTGPTAEKLCAALMGVCVSKAVTSFTVQFPKPAPAYPKIFKSRGRTAFRVVHLSDVHIDHQYTPGSEANCTKPICCRDFADSPIVPTLPAGPNGNSHCDSPVSLADSMLEAVERLNPRFSIFTGDVAERVVWLVNQSDVSSDLHDFNAEMASKLSAPIFPSLGNHDTSPVNLFARSTSNTANNSQWVFDIQSAGWEQWIKQSAASQVEHHSGSYSALVSGTSLRILAINTQYWYKQNFWLYDSDIVQPDPNGIIAFMVDQLQAAEDAGQRSNYYDQVLQRYKNTIAGQFFGHTHGDQFQIAYSNYSDQTAHTAVSAALIGPALTPNSGNPAIKVYDIDPDTYEVMDASIFFTNASDTHFQVNPKWSLFYSARETYGPLVSLSPSEPLSPAFWHNLTEVFERNDTAFQMYNTFISRGGAVQACDVACKNTTICDLRAFRAENNCDIPTPGFSLRRRGRGVLHESEACEGTGIAQILSRMAGAGEPQTDATAIEYGLL</sequence>
<proteinExistence type="inferred from homology"/>
<comment type="subcellular location">
    <subcellularLocation>
        <location evidence="2">Secreted</location>
    </subcellularLocation>
</comment>
<dbReference type="GO" id="GO:0005615">
    <property type="term" value="C:extracellular space"/>
    <property type="evidence" value="ECO:0007669"/>
    <property type="project" value="TreeGrafter"/>
</dbReference>
<evidence type="ECO:0000256" key="10">
    <source>
        <dbReference type="ARBA" id="ARBA00023180"/>
    </source>
</evidence>
<dbReference type="InterPro" id="IPR041805">
    <property type="entry name" value="ASMase/PPN1_MPP"/>
</dbReference>
<keyword evidence="14" id="KW-1185">Reference proteome</keyword>
<keyword evidence="4" id="KW-0964">Secreted</keyword>
<feature type="chain" id="PRO_5034075644" evidence="11">
    <location>
        <begin position="23"/>
        <end position="1221"/>
    </location>
</feature>
<feature type="domain" description="Saposin B-type" evidence="12">
    <location>
        <begin position="36"/>
        <end position="114"/>
    </location>
</feature>
<dbReference type="GO" id="GO:0016020">
    <property type="term" value="C:membrane"/>
    <property type="evidence" value="ECO:0007669"/>
    <property type="project" value="GOC"/>
</dbReference>
<evidence type="ECO:0000256" key="2">
    <source>
        <dbReference type="ARBA" id="ARBA00004613"/>
    </source>
</evidence>
<evidence type="ECO:0000256" key="1">
    <source>
        <dbReference type="ARBA" id="ARBA00001947"/>
    </source>
</evidence>
<keyword evidence="5" id="KW-0479">Metal-binding</keyword>
<evidence type="ECO:0000313" key="14">
    <source>
        <dbReference type="Proteomes" id="UP000620124"/>
    </source>
</evidence>
<dbReference type="Gene3D" id="3.60.21.10">
    <property type="match status" value="2"/>
</dbReference>
<keyword evidence="10" id="KW-0325">Glycoprotein</keyword>
<comment type="similarity">
    <text evidence="3">Belongs to the acid sphingomyelinase family.</text>
</comment>
<evidence type="ECO:0000256" key="3">
    <source>
        <dbReference type="ARBA" id="ARBA00008234"/>
    </source>
</evidence>
<comment type="cofactor">
    <cofactor evidence="1">
        <name>Zn(2+)</name>
        <dbReference type="ChEBI" id="CHEBI:29105"/>
    </cofactor>
</comment>
<dbReference type="SMART" id="SM00741">
    <property type="entry name" value="SapB"/>
    <property type="match status" value="2"/>
</dbReference>
<evidence type="ECO:0000259" key="12">
    <source>
        <dbReference type="SMART" id="SM00741"/>
    </source>
</evidence>
<comment type="caution">
    <text evidence="13">The sequence shown here is derived from an EMBL/GenBank/DDBJ whole genome shotgun (WGS) entry which is preliminary data.</text>
</comment>
<evidence type="ECO:0000256" key="5">
    <source>
        <dbReference type="ARBA" id="ARBA00022723"/>
    </source>
</evidence>
<dbReference type="GO" id="GO:0008081">
    <property type="term" value="F:phosphoric diester hydrolase activity"/>
    <property type="evidence" value="ECO:0007669"/>
    <property type="project" value="TreeGrafter"/>
</dbReference>
<dbReference type="Pfam" id="PF19272">
    <property type="entry name" value="ASMase_C"/>
    <property type="match status" value="2"/>
</dbReference>
<evidence type="ECO:0000256" key="6">
    <source>
        <dbReference type="ARBA" id="ARBA00022729"/>
    </source>
</evidence>
<dbReference type="PANTHER" id="PTHR10340">
    <property type="entry name" value="SPHINGOMYELIN PHOSPHODIESTERASE"/>
    <property type="match status" value="1"/>
</dbReference>
<reference evidence="13" key="1">
    <citation type="submission" date="2020-05" db="EMBL/GenBank/DDBJ databases">
        <title>Mycena genomes resolve the evolution of fungal bioluminescence.</title>
        <authorList>
            <person name="Tsai I.J."/>
        </authorList>
    </citation>
    <scope>NUCLEOTIDE SEQUENCE</scope>
    <source>
        <strain evidence="13">CCC161011</strain>
    </source>
</reference>
<keyword evidence="6 11" id="KW-0732">Signal</keyword>
<dbReference type="PANTHER" id="PTHR10340:SF34">
    <property type="entry name" value="SPHINGOMYELIN PHOSPHODIESTERASE"/>
    <property type="match status" value="1"/>
</dbReference>
<dbReference type="InterPro" id="IPR045473">
    <property type="entry name" value="ASM_C"/>
</dbReference>
<evidence type="ECO:0000256" key="4">
    <source>
        <dbReference type="ARBA" id="ARBA00022525"/>
    </source>
</evidence>
<dbReference type="CDD" id="cd00842">
    <property type="entry name" value="MPP_ASMase"/>
    <property type="match status" value="2"/>
</dbReference>
<dbReference type="EMBL" id="JACAZI010000022">
    <property type="protein sequence ID" value="KAF7337124.1"/>
    <property type="molecule type" value="Genomic_DNA"/>
</dbReference>
<dbReference type="InterPro" id="IPR029052">
    <property type="entry name" value="Metallo-depent_PP-like"/>
</dbReference>
<feature type="domain" description="Saposin B-type" evidence="12">
    <location>
        <begin position="664"/>
        <end position="742"/>
    </location>
</feature>
<gene>
    <name evidence="13" type="ORF">MVEN_02150200</name>
</gene>
<keyword evidence="8" id="KW-0862">Zinc</keyword>
<dbReference type="AlphaFoldDB" id="A0A8H6XAD7"/>
<dbReference type="Proteomes" id="UP000620124">
    <property type="component" value="Unassembled WGS sequence"/>
</dbReference>
<evidence type="ECO:0000256" key="11">
    <source>
        <dbReference type="SAM" id="SignalP"/>
    </source>
</evidence>
<feature type="signal peptide" evidence="11">
    <location>
        <begin position="1"/>
        <end position="22"/>
    </location>
</feature>
<dbReference type="OrthoDB" id="282973at2759"/>
<dbReference type="SUPFAM" id="SSF56300">
    <property type="entry name" value="Metallo-dependent phosphatases"/>
    <property type="match status" value="2"/>
</dbReference>